<dbReference type="GO" id="GO:0003677">
    <property type="term" value="F:DNA binding"/>
    <property type="evidence" value="ECO:0007669"/>
    <property type="project" value="UniProtKB-KW"/>
</dbReference>
<evidence type="ECO:0000256" key="1">
    <source>
        <dbReference type="ARBA" id="ARBA00023125"/>
    </source>
</evidence>
<dbReference type="SUPFAM" id="SSF46785">
    <property type="entry name" value="Winged helix' DNA-binding domain"/>
    <property type="match status" value="1"/>
</dbReference>
<dbReference type="Proteomes" id="UP000366872">
    <property type="component" value="Unassembled WGS sequence"/>
</dbReference>
<protein>
    <submittedName>
        <fullName evidence="2">HTH-type transcriptional regulator CymR</fullName>
    </submittedName>
</protein>
<dbReference type="Gene3D" id="1.10.10.10">
    <property type="entry name" value="Winged helix-like DNA-binding domain superfamily/Winged helix DNA-binding domain"/>
    <property type="match status" value="1"/>
</dbReference>
<keyword evidence="1" id="KW-0238">DNA-binding</keyword>
<dbReference type="PANTHER" id="PTHR33221">
    <property type="entry name" value="WINGED HELIX-TURN-HELIX TRANSCRIPTIONAL REGULATOR, RRF2 FAMILY"/>
    <property type="match status" value="1"/>
</dbReference>
<sequence length="138" mass="15142">MKLSTKPRYGLRILAQIAADGGDASPVSGKEVARKQGISIAYIEQILIPMRNAGLVRTVRGRNGGYMLDRPSAEITLLEIIELFEGKLELVSDHDTNTATEIWNRLTHSLRKQTGAITVADLAELISAENPPIIDFMI</sequence>
<dbReference type="NCBIfam" id="TIGR00738">
    <property type="entry name" value="rrf2_super"/>
    <property type="match status" value="1"/>
</dbReference>
<dbReference type="Pfam" id="PF02082">
    <property type="entry name" value="Rrf2"/>
    <property type="match status" value="1"/>
</dbReference>
<dbReference type="InterPro" id="IPR036388">
    <property type="entry name" value="WH-like_DNA-bd_sf"/>
</dbReference>
<name>A0A6C2TXQ4_PONDE</name>
<dbReference type="EMBL" id="CAAHFG010000001">
    <property type="protein sequence ID" value="VGO12121.1"/>
    <property type="molecule type" value="Genomic_DNA"/>
</dbReference>
<organism evidence="2 3">
    <name type="scientific">Pontiella desulfatans</name>
    <dbReference type="NCBI Taxonomy" id="2750659"/>
    <lineage>
        <taxon>Bacteria</taxon>
        <taxon>Pseudomonadati</taxon>
        <taxon>Kiritimatiellota</taxon>
        <taxon>Kiritimatiellia</taxon>
        <taxon>Kiritimatiellales</taxon>
        <taxon>Pontiellaceae</taxon>
        <taxon>Pontiella</taxon>
    </lineage>
</organism>
<dbReference type="GO" id="GO:0003700">
    <property type="term" value="F:DNA-binding transcription factor activity"/>
    <property type="evidence" value="ECO:0007669"/>
    <property type="project" value="TreeGrafter"/>
</dbReference>
<dbReference type="RefSeq" id="WP_136077815.1">
    <property type="nucleotide sequence ID" value="NZ_CAAHFG010000001.1"/>
</dbReference>
<gene>
    <name evidence="2" type="primary">cymR_2</name>
    <name evidence="2" type="ORF">PDESU_00672</name>
</gene>
<evidence type="ECO:0000313" key="2">
    <source>
        <dbReference type="EMBL" id="VGO12121.1"/>
    </source>
</evidence>
<dbReference type="PROSITE" id="PS51197">
    <property type="entry name" value="HTH_RRF2_2"/>
    <property type="match status" value="1"/>
</dbReference>
<accession>A0A6C2TXQ4</accession>
<dbReference type="PANTHER" id="PTHR33221:SF5">
    <property type="entry name" value="HTH-TYPE TRANSCRIPTIONAL REGULATOR ISCR"/>
    <property type="match status" value="1"/>
</dbReference>
<dbReference type="InterPro" id="IPR000944">
    <property type="entry name" value="Tscrpt_reg_Rrf2"/>
</dbReference>
<dbReference type="GO" id="GO:0005829">
    <property type="term" value="C:cytosol"/>
    <property type="evidence" value="ECO:0007669"/>
    <property type="project" value="TreeGrafter"/>
</dbReference>
<dbReference type="InterPro" id="IPR036390">
    <property type="entry name" value="WH_DNA-bd_sf"/>
</dbReference>
<reference evidence="2 3" key="1">
    <citation type="submission" date="2019-04" db="EMBL/GenBank/DDBJ databases">
        <authorList>
            <person name="Van Vliet M D."/>
        </authorList>
    </citation>
    <scope>NUCLEOTIDE SEQUENCE [LARGE SCALE GENOMIC DNA]</scope>
    <source>
        <strain evidence="2 3">F1</strain>
    </source>
</reference>
<dbReference type="AlphaFoldDB" id="A0A6C2TXQ4"/>
<evidence type="ECO:0000313" key="3">
    <source>
        <dbReference type="Proteomes" id="UP000366872"/>
    </source>
</evidence>
<proteinExistence type="predicted"/>
<keyword evidence="3" id="KW-1185">Reference proteome</keyword>